<dbReference type="CDD" id="cd23509">
    <property type="entry name" value="Gnk2-like"/>
    <property type="match status" value="1"/>
</dbReference>
<name>A0AAV5LWA0_9ROSI</name>
<evidence type="ECO:0000313" key="5">
    <source>
        <dbReference type="EMBL" id="GKV41753.1"/>
    </source>
</evidence>
<accession>A0AAV5LWA0</accession>
<dbReference type="EMBL" id="BPVZ01000152">
    <property type="protein sequence ID" value="GKV41753.1"/>
    <property type="molecule type" value="Genomic_DNA"/>
</dbReference>
<evidence type="ECO:0000256" key="1">
    <source>
        <dbReference type="ARBA" id="ARBA00022729"/>
    </source>
</evidence>
<keyword evidence="6" id="KW-1185">Reference proteome</keyword>
<proteinExistence type="predicted"/>
<keyword evidence="3" id="KW-0812">Transmembrane</keyword>
<organism evidence="5 6">
    <name type="scientific">Rubroshorea leprosula</name>
    <dbReference type="NCBI Taxonomy" id="152421"/>
    <lineage>
        <taxon>Eukaryota</taxon>
        <taxon>Viridiplantae</taxon>
        <taxon>Streptophyta</taxon>
        <taxon>Embryophyta</taxon>
        <taxon>Tracheophyta</taxon>
        <taxon>Spermatophyta</taxon>
        <taxon>Magnoliopsida</taxon>
        <taxon>eudicotyledons</taxon>
        <taxon>Gunneridae</taxon>
        <taxon>Pentapetalae</taxon>
        <taxon>rosids</taxon>
        <taxon>malvids</taxon>
        <taxon>Malvales</taxon>
        <taxon>Dipterocarpaceae</taxon>
        <taxon>Rubroshorea</taxon>
    </lineage>
</organism>
<sequence length="251" mass="27858">MGRGLIGNHHKRKQGGSFRIKGFFGVEWAWMYWGLLLECGLSDLGYSNLFVSAGKIPNKVNGIAIWGGDIDVKPDNCLRCINNAANELRGTFLTKKAVQYYGNCMLRYSDKSILGLWDSANGFFRLGEGGLAKNVKAVSDAQTILLESLRSKAEKGVLLGSLQQGREWLLYQTPFMHLYSALLICASFSAVLACLRLLKEFRNVVRAGEVVKYLGLVLLFGSMTLCSTMLLPMYRLRPHPTAAPFSTLKFS</sequence>
<reference evidence="5 6" key="1">
    <citation type="journal article" date="2021" name="Commun. Biol.">
        <title>The genome of Shorea leprosula (Dipterocarpaceae) highlights the ecological relevance of drought in aseasonal tropical rainforests.</title>
        <authorList>
            <person name="Ng K.K.S."/>
            <person name="Kobayashi M.J."/>
            <person name="Fawcett J.A."/>
            <person name="Hatakeyama M."/>
            <person name="Paape T."/>
            <person name="Ng C.H."/>
            <person name="Ang C.C."/>
            <person name="Tnah L.H."/>
            <person name="Lee C.T."/>
            <person name="Nishiyama T."/>
            <person name="Sese J."/>
            <person name="O'Brien M.J."/>
            <person name="Copetti D."/>
            <person name="Mohd Noor M.I."/>
            <person name="Ong R.C."/>
            <person name="Putra M."/>
            <person name="Sireger I.Z."/>
            <person name="Indrioko S."/>
            <person name="Kosugi Y."/>
            <person name="Izuno A."/>
            <person name="Isagi Y."/>
            <person name="Lee S.L."/>
            <person name="Shimizu K.K."/>
        </authorList>
    </citation>
    <scope>NUCLEOTIDE SEQUENCE [LARGE SCALE GENOMIC DNA]</scope>
    <source>
        <strain evidence="5">214</strain>
    </source>
</reference>
<evidence type="ECO:0000259" key="4">
    <source>
        <dbReference type="PROSITE" id="PS51473"/>
    </source>
</evidence>
<protein>
    <recommendedName>
        <fullName evidence="4">Gnk2-homologous domain-containing protein</fullName>
    </recommendedName>
</protein>
<keyword evidence="2" id="KW-0677">Repeat</keyword>
<keyword evidence="1" id="KW-0732">Signal</keyword>
<dbReference type="Pfam" id="PF01657">
    <property type="entry name" value="Stress-antifung"/>
    <property type="match status" value="1"/>
</dbReference>
<feature type="domain" description="Gnk2-homologous" evidence="4">
    <location>
        <begin position="6"/>
        <end position="113"/>
    </location>
</feature>
<dbReference type="PANTHER" id="PTHR32099:SF51">
    <property type="entry name" value="CYSTEINE-RICH RECEPTOR-LIKE PROTEIN KINASE 25 ISOFORM X1"/>
    <property type="match status" value="1"/>
</dbReference>
<dbReference type="PANTHER" id="PTHR32099">
    <property type="entry name" value="CYSTEINE-RICH REPEAT SECRETORY PROTEIN"/>
    <property type="match status" value="1"/>
</dbReference>
<dbReference type="AlphaFoldDB" id="A0AAV5LWA0"/>
<comment type="caution">
    <text evidence="5">The sequence shown here is derived from an EMBL/GenBank/DDBJ whole genome shotgun (WGS) entry which is preliminary data.</text>
</comment>
<keyword evidence="3" id="KW-0472">Membrane</keyword>
<dbReference type="InterPro" id="IPR038408">
    <property type="entry name" value="GNK2_sf"/>
</dbReference>
<dbReference type="Gene3D" id="3.30.430.20">
    <property type="entry name" value="Gnk2 domain, C-X8-C-X2-C motif"/>
    <property type="match status" value="1"/>
</dbReference>
<evidence type="ECO:0000256" key="3">
    <source>
        <dbReference type="SAM" id="Phobius"/>
    </source>
</evidence>
<feature type="transmembrane region" description="Helical" evidence="3">
    <location>
        <begin position="176"/>
        <end position="198"/>
    </location>
</feature>
<gene>
    <name evidence="5" type="ORF">SLEP1_g49245</name>
</gene>
<feature type="transmembrane region" description="Helical" evidence="3">
    <location>
        <begin position="210"/>
        <end position="231"/>
    </location>
</feature>
<evidence type="ECO:0000256" key="2">
    <source>
        <dbReference type="ARBA" id="ARBA00022737"/>
    </source>
</evidence>
<evidence type="ECO:0000313" key="6">
    <source>
        <dbReference type="Proteomes" id="UP001054252"/>
    </source>
</evidence>
<keyword evidence="3" id="KW-1133">Transmembrane helix</keyword>
<dbReference type="InterPro" id="IPR002902">
    <property type="entry name" value="GNK2"/>
</dbReference>
<dbReference type="Proteomes" id="UP001054252">
    <property type="component" value="Unassembled WGS sequence"/>
</dbReference>
<dbReference type="PROSITE" id="PS51473">
    <property type="entry name" value="GNK2"/>
    <property type="match status" value="1"/>
</dbReference>